<accession>A0A7Y9EVU7</accession>
<protein>
    <submittedName>
        <fullName evidence="5">2-polyprenyl-6-methoxyphenol hydroxylase-like FAD-dependent oxidoreductase</fullName>
    </submittedName>
</protein>
<dbReference type="PRINTS" id="PR00420">
    <property type="entry name" value="RNGMNOXGNASE"/>
</dbReference>
<feature type="domain" description="FAD-binding" evidence="4">
    <location>
        <begin position="7"/>
        <end position="356"/>
    </location>
</feature>
<evidence type="ECO:0000259" key="4">
    <source>
        <dbReference type="Pfam" id="PF01494"/>
    </source>
</evidence>
<keyword evidence="6" id="KW-1185">Reference proteome</keyword>
<dbReference type="InterPro" id="IPR002938">
    <property type="entry name" value="FAD-bd"/>
</dbReference>
<keyword evidence="3" id="KW-0274">FAD</keyword>
<sequence length="546" mass="60763">MTPLPRADVVIAGAGPVGLTLAIGLARQGASVHLFEKRPAFGMLPKMERCNARTMENFRRLGIEDEIRDAGLDNDMPMDVFICLEDVNRPPLVTHEYASVNELKRSYRSTHDGTTAAVPYQLISQYTLEPLLCEIARRYPSVQITFDRELTDFTQTEDAVQVELRSASGEGWEIDADYLVGCDGGASTVRDLLGFTLEGETLLAMRQALFRSDELLDRIPIGKGRHYHIADDKNSFLIVQDDKQHFSLHATVSSDEEMPPLFEKIIGFPIDYETLYVGGWQQRLMLANRYRDRRVFLAGDSAHLVIPTGGLGMNTGHGDAVDLAWKLAAVVGGWGGPGLLDSYEAERRPTGRRNIAASRRAAKGRRQWRDMWRPEIADESAAGERARADLREVAEREQRWSNDLYGIELGYRYMASPVLAYDAAPDSEDQPVEFEYSPSTLVGARLPNVWLRDGRPLQDEFGFEFTLIDTTPSGADASELAAAFERLGAPFRSIRPDSDHAARVYGEGLLLIRPDLHIAWSGDACPEDAQGLAMRLTGRYPASTAR</sequence>
<keyword evidence="2" id="KW-0285">Flavoprotein</keyword>
<dbReference type="InterPro" id="IPR036188">
    <property type="entry name" value="FAD/NAD-bd_sf"/>
</dbReference>
<dbReference type="InterPro" id="IPR050641">
    <property type="entry name" value="RIFMO-like"/>
</dbReference>
<organism evidence="5 6">
    <name type="scientific">Microbacterium pseudoresistens</name>
    <dbReference type="NCBI Taxonomy" id="640634"/>
    <lineage>
        <taxon>Bacteria</taxon>
        <taxon>Bacillati</taxon>
        <taxon>Actinomycetota</taxon>
        <taxon>Actinomycetes</taxon>
        <taxon>Micrococcales</taxon>
        <taxon>Microbacteriaceae</taxon>
        <taxon>Microbacterium</taxon>
    </lineage>
</organism>
<evidence type="ECO:0000313" key="6">
    <source>
        <dbReference type="Proteomes" id="UP000552045"/>
    </source>
</evidence>
<comment type="cofactor">
    <cofactor evidence="1">
        <name>FAD</name>
        <dbReference type="ChEBI" id="CHEBI:57692"/>
    </cofactor>
</comment>
<comment type="caution">
    <text evidence="5">The sequence shown here is derived from an EMBL/GenBank/DDBJ whole genome shotgun (WGS) entry which is preliminary data.</text>
</comment>
<dbReference type="Gene3D" id="3.40.30.120">
    <property type="match status" value="1"/>
</dbReference>
<dbReference type="PANTHER" id="PTHR43004:SF19">
    <property type="entry name" value="BINDING MONOOXYGENASE, PUTATIVE (JCVI)-RELATED"/>
    <property type="match status" value="1"/>
</dbReference>
<dbReference type="GO" id="GO:0016709">
    <property type="term" value="F:oxidoreductase activity, acting on paired donors, with incorporation or reduction of molecular oxygen, NAD(P)H as one donor, and incorporation of one atom of oxygen"/>
    <property type="evidence" value="ECO:0007669"/>
    <property type="project" value="UniProtKB-ARBA"/>
</dbReference>
<evidence type="ECO:0000256" key="3">
    <source>
        <dbReference type="ARBA" id="ARBA00022827"/>
    </source>
</evidence>
<proteinExistence type="predicted"/>
<dbReference type="Pfam" id="PF01494">
    <property type="entry name" value="FAD_binding_3"/>
    <property type="match status" value="1"/>
</dbReference>
<dbReference type="Pfam" id="PF21274">
    <property type="entry name" value="Rng_hyd_C"/>
    <property type="match status" value="1"/>
</dbReference>
<dbReference type="Gene3D" id="3.30.9.10">
    <property type="entry name" value="D-Amino Acid Oxidase, subunit A, domain 2"/>
    <property type="match status" value="1"/>
</dbReference>
<evidence type="ECO:0000256" key="2">
    <source>
        <dbReference type="ARBA" id="ARBA00022630"/>
    </source>
</evidence>
<name>A0A7Y9EVU7_9MICO</name>
<dbReference type="EMBL" id="JACCBH010000001">
    <property type="protein sequence ID" value="NYD54899.1"/>
    <property type="molecule type" value="Genomic_DNA"/>
</dbReference>
<evidence type="ECO:0000256" key="1">
    <source>
        <dbReference type="ARBA" id="ARBA00001974"/>
    </source>
</evidence>
<dbReference type="Gene3D" id="3.50.50.60">
    <property type="entry name" value="FAD/NAD(P)-binding domain"/>
    <property type="match status" value="1"/>
</dbReference>
<dbReference type="AlphaFoldDB" id="A0A7Y9EVU7"/>
<evidence type="ECO:0000313" key="5">
    <source>
        <dbReference type="EMBL" id="NYD54899.1"/>
    </source>
</evidence>
<dbReference type="RefSeq" id="WP_179433597.1">
    <property type="nucleotide sequence ID" value="NZ_BAABLC010000002.1"/>
</dbReference>
<gene>
    <name evidence="5" type="ORF">BKA02_001954</name>
</gene>
<dbReference type="Proteomes" id="UP000552045">
    <property type="component" value="Unassembled WGS sequence"/>
</dbReference>
<reference evidence="5 6" key="1">
    <citation type="submission" date="2020-07" db="EMBL/GenBank/DDBJ databases">
        <title>Sequencing the genomes of 1000 actinobacteria strains.</title>
        <authorList>
            <person name="Klenk H.-P."/>
        </authorList>
    </citation>
    <scope>NUCLEOTIDE SEQUENCE [LARGE SCALE GENOMIC DNA]</scope>
    <source>
        <strain evidence="5 6">DSM 22185</strain>
    </source>
</reference>
<dbReference type="GO" id="GO:0071949">
    <property type="term" value="F:FAD binding"/>
    <property type="evidence" value="ECO:0007669"/>
    <property type="project" value="InterPro"/>
</dbReference>
<dbReference type="NCBIfam" id="NF004780">
    <property type="entry name" value="PRK06126.1"/>
    <property type="match status" value="1"/>
</dbReference>
<dbReference type="PANTHER" id="PTHR43004">
    <property type="entry name" value="TRK SYSTEM POTASSIUM UPTAKE PROTEIN"/>
    <property type="match status" value="1"/>
</dbReference>
<dbReference type="SUPFAM" id="SSF51905">
    <property type="entry name" value="FAD/NAD(P)-binding domain"/>
    <property type="match status" value="1"/>
</dbReference>